<feature type="domain" description="TFIIB-type" evidence="5">
    <location>
        <begin position="3"/>
        <end position="35"/>
    </location>
</feature>
<dbReference type="EnsemblPlants" id="Kaladp0095s0598.1.v1.1">
    <property type="protein sequence ID" value="Kaladp0095s0598.1.v1.1"/>
    <property type="gene ID" value="Kaladp0095s0598.v1.1"/>
</dbReference>
<keyword evidence="7" id="KW-1185">Reference proteome</keyword>
<dbReference type="GO" id="GO:0005634">
    <property type="term" value="C:nucleus"/>
    <property type="evidence" value="ECO:0007669"/>
    <property type="project" value="TreeGrafter"/>
</dbReference>
<dbReference type="InterPro" id="IPR013763">
    <property type="entry name" value="Cyclin-like_dom"/>
</dbReference>
<proteinExistence type="inferred from homology"/>
<dbReference type="PROSITE" id="PS51134">
    <property type="entry name" value="ZF_TFIIB"/>
    <property type="match status" value="1"/>
</dbReference>
<dbReference type="InterPro" id="IPR013150">
    <property type="entry name" value="TFIIB_cyclin"/>
</dbReference>
<evidence type="ECO:0000256" key="1">
    <source>
        <dbReference type="ARBA" id="ARBA00010857"/>
    </source>
</evidence>
<keyword evidence="4" id="KW-0862">Zinc</keyword>
<keyword evidence="4" id="KW-0479">Metal-binding</keyword>
<organism evidence="6 7">
    <name type="scientific">Kalanchoe fedtschenkoi</name>
    <name type="common">Lavender scallops</name>
    <name type="synonym">South American air plant</name>
    <dbReference type="NCBI Taxonomy" id="63787"/>
    <lineage>
        <taxon>Eukaryota</taxon>
        <taxon>Viridiplantae</taxon>
        <taxon>Streptophyta</taxon>
        <taxon>Embryophyta</taxon>
        <taxon>Tracheophyta</taxon>
        <taxon>Spermatophyta</taxon>
        <taxon>Magnoliopsida</taxon>
        <taxon>eudicotyledons</taxon>
        <taxon>Gunneridae</taxon>
        <taxon>Pentapetalae</taxon>
        <taxon>Saxifragales</taxon>
        <taxon>Crassulaceae</taxon>
        <taxon>Kalanchoe</taxon>
    </lineage>
</organism>
<dbReference type="SUPFAM" id="SSF57783">
    <property type="entry name" value="Zinc beta-ribbon"/>
    <property type="match status" value="1"/>
</dbReference>
<dbReference type="SUPFAM" id="SSF47954">
    <property type="entry name" value="Cyclin-like"/>
    <property type="match status" value="2"/>
</dbReference>
<evidence type="ECO:0000313" key="7">
    <source>
        <dbReference type="Proteomes" id="UP000594263"/>
    </source>
</evidence>
<evidence type="ECO:0000256" key="2">
    <source>
        <dbReference type="ARBA" id="ARBA00023015"/>
    </source>
</evidence>
<dbReference type="Pfam" id="PF08271">
    <property type="entry name" value="Zn_Ribbon_TF"/>
    <property type="match status" value="1"/>
</dbReference>
<dbReference type="GO" id="GO:0097550">
    <property type="term" value="C:transcription preinitiation complex"/>
    <property type="evidence" value="ECO:0007669"/>
    <property type="project" value="TreeGrafter"/>
</dbReference>
<protein>
    <recommendedName>
        <fullName evidence="5">TFIIB-type domain-containing protein</fullName>
    </recommendedName>
</protein>
<sequence>MDGGDYCLDCGRVTEVAHDHASGDAICMECGLVLESRIIDETAEWRTFASDDAADRDPARVGAPSNPLIEGHMLETVTVVANNNNAGKMKERWVGQLPSVARAAASSNPNASLVRGFGKIDDICERLAVNKIVKDLACEIYAKLHPHTTRKSRDNATVAACVHIASQKENQSRTLKEMCMAANGVAEKKIVSAKNSIMRLLNDKDRPTLELGTEQANDYLKRFAYNLGLNNHAIRAAQEIFKKSQELVIRGTPKSVAAGIIYITCQLCGHKRSARDISLVANTAEATIKKSYKELHPYLPLIVPSWFATQNDLQKLYAP</sequence>
<dbReference type="Proteomes" id="UP000594263">
    <property type="component" value="Unplaced"/>
</dbReference>
<dbReference type="GO" id="GO:0070897">
    <property type="term" value="P:transcription preinitiation complex assembly"/>
    <property type="evidence" value="ECO:0007669"/>
    <property type="project" value="InterPro"/>
</dbReference>
<dbReference type="PANTHER" id="PTHR11618">
    <property type="entry name" value="TRANSCRIPTION INITIATION FACTOR IIB-RELATED"/>
    <property type="match status" value="1"/>
</dbReference>
<dbReference type="AlphaFoldDB" id="A0A7N1A6I0"/>
<dbReference type="InterPro" id="IPR036915">
    <property type="entry name" value="Cyclin-like_sf"/>
</dbReference>
<accession>A0A7N1A6I0</accession>
<dbReference type="GO" id="GO:0017025">
    <property type="term" value="F:TBP-class protein binding"/>
    <property type="evidence" value="ECO:0007669"/>
    <property type="project" value="InterPro"/>
</dbReference>
<keyword evidence="4" id="KW-0863">Zinc-finger</keyword>
<evidence type="ECO:0000256" key="3">
    <source>
        <dbReference type="ARBA" id="ARBA00023163"/>
    </source>
</evidence>
<dbReference type="Pfam" id="PF00382">
    <property type="entry name" value="TFIIB"/>
    <property type="match status" value="2"/>
</dbReference>
<keyword evidence="2" id="KW-0805">Transcription regulation</keyword>
<name>A0A7N1A6I0_KALFE</name>
<comment type="similarity">
    <text evidence="1">Belongs to the TFIIB family.</text>
</comment>
<reference evidence="6" key="1">
    <citation type="submission" date="2021-01" db="UniProtKB">
        <authorList>
            <consortium name="EnsemblPlants"/>
        </authorList>
    </citation>
    <scope>IDENTIFICATION</scope>
</reference>
<evidence type="ECO:0000259" key="5">
    <source>
        <dbReference type="PROSITE" id="PS51134"/>
    </source>
</evidence>
<evidence type="ECO:0000256" key="4">
    <source>
        <dbReference type="PROSITE-ProRule" id="PRU00469"/>
    </source>
</evidence>
<dbReference type="Gene3D" id="1.10.472.10">
    <property type="entry name" value="Cyclin-like"/>
    <property type="match status" value="1"/>
</dbReference>
<dbReference type="Gene3D" id="1.10.472.170">
    <property type="match status" value="1"/>
</dbReference>
<dbReference type="InterPro" id="IPR000812">
    <property type="entry name" value="TFIIB"/>
</dbReference>
<dbReference type="PRINTS" id="PR00685">
    <property type="entry name" value="TIFACTORIIB"/>
</dbReference>
<evidence type="ECO:0000313" key="6">
    <source>
        <dbReference type="EnsemblPlants" id="Kaladp0095s0598.1.v1.1"/>
    </source>
</evidence>
<dbReference type="SMART" id="SM00385">
    <property type="entry name" value="CYCLIN"/>
    <property type="match status" value="2"/>
</dbReference>
<dbReference type="GO" id="GO:0008270">
    <property type="term" value="F:zinc ion binding"/>
    <property type="evidence" value="ECO:0007669"/>
    <property type="project" value="UniProtKB-KW"/>
</dbReference>
<keyword evidence="3" id="KW-0804">Transcription</keyword>
<dbReference type="Gramene" id="Kaladp0095s0598.1.v1.1">
    <property type="protein sequence ID" value="Kaladp0095s0598.1.v1.1"/>
    <property type="gene ID" value="Kaladp0095s0598.v1.1"/>
</dbReference>
<dbReference type="PANTHER" id="PTHR11618:SF81">
    <property type="entry name" value="TRANSCRIPTION INITIATION FACTOR IIB-LIKE"/>
    <property type="match status" value="1"/>
</dbReference>
<dbReference type="InterPro" id="IPR013137">
    <property type="entry name" value="Znf_TFIIB"/>
</dbReference>